<reference evidence="1 2" key="1">
    <citation type="submission" date="2016-02" db="EMBL/GenBank/DDBJ databases">
        <authorList>
            <consortium name="Pathogen Informatics"/>
        </authorList>
    </citation>
    <scope>NUCLEOTIDE SEQUENCE [LARGE SCALE GENOMIC DNA]</scope>
    <source>
        <strain evidence="1 2">LOLA-SS005</strain>
    </source>
</reference>
<evidence type="ECO:0000313" key="1">
    <source>
        <dbReference type="EMBL" id="CYT64798.1"/>
    </source>
</evidence>
<dbReference type="EMBL" id="FIFJ01000001">
    <property type="protein sequence ID" value="CYT64798.1"/>
    <property type="molecule type" value="Genomic_DNA"/>
</dbReference>
<name>A0A116KKI0_STRSU</name>
<gene>
    <name evidence="1" type="ORF">ERS132356_00094</name>
</gene>
<protein>
    <submittedName>
        <fullName evidence="1">Uncharacterized protein</fullName>
    </submittedName>
</protein>
<proteinExistence type="predicted"/>
<evidence type="ECO:0000313" key="2">
    <source>
        <dbReference type="Proteomes" id="UP000075041"/>
    </source>
</evidence>
<dbReference type="RefSeq" id="WP_023371187.1">
    <property type="nucleotide sequence ID" value="NZ_CECR01000012.1"/>
</dbReference>
<comment type="caution">
    <text evidence="1">The sequence shown here is derived from an EMBL/GenBank/DDBJ whole genome shotgun (WGS) entry which is preliminary data.</text>
</comment>
<sequence length="72" mass="8120">MGKLSPRPNNKRPKYSWNELDSYLQDVLSNPTKDSVTINLSSYELSKDEIIAELKSAGYSVEDPNDGFLIAR</sequence>
<accession>A0A116KKI0</accession>
<dbReference type="AlphaFoldDB" id="A0A116KKI0"/>
<dbReference type="Proteomes" id="UP000075041">
    <property type="component" value="Unassembled WGS sequence"/>
</dbReference>
<organism evidence="1 2">
    <name type="scientific">Streptococcus suis</name>
    <dbReference type="NCBI Taxonomy" id="1307"/>
    <lineage>
        <taxon>Bacteria</taxon>
        <taxon>Bacillati</taxon>
        <taxon>Bacillota</taxon>
        <taxon>Bacilli</taxon>
        <taxon>Lactobacillales</taxon>
        <taxon>Streptococcaceae</taxon>
        <taxon>Streptococcus</taxon>
    </lineage>
</organism>